<dbReference type="Proteomes" id="UP000264006">
    <property type="component" value="Chromosome"/>
</dbReference>
<dbReference type="EMBL" id="CP031165">
    <property type="protein sequence ID" value="AXV07491.1"/>
    <property type="molecule type" value="Genomic_DNA"/>
</dbReference>
<evidence type="ECO:0000313" key="2">
    <source>
        <dbReference type="Proteomes" id="UP000264006"/>
    </source>
</evidence>
<gene>
    <name evidence="1" type="ORF">DVS28_a2812</name>
</gene>
<accession>A0A346XZ44</accession>
<dbReference type="PANTHER" id="PTHR39683:SF4">
    <property type="entry name" value="COENZYME Q-BINDING PROTEIN COQ10 START DOMAIN-CONTAINING PROTEIN"/>
    <property type="match status" value="1"/>
</dbReference>
<keyword evidence="2" id="KW-1185">Reference proteome</keyword>
<evidence type="ECO:0000313" key="1">
    <source>
        <dbReference type="EMBL" id="AXV07491.1"/>
    </source>
</evidence>
<dbReference type="Gene3D" id="3.30.530.20">
    <property type="match status" value="1"/>
</dbReference>
<sequence>MADTDSVKESLRIKADTDAVWDTVGDFPSYPEWLAEFKESEVLATRQDGWAEQVRFTIGAVGITISMTLAYTYTDDRMTWTLVEGDMLQRLDGGYTIADNGDGTTTLTYELEVVSTVPLPGMVRRRIATKVVKDSLKAIRARAEKA</sequence>
<protein>
    <submittedName>
        <fullName evidence="1">Uncharacterized protein</fullName>
    </submittedName>
</protein>
<dbReference type="AlphaFoldDB" id="A0A346XZ44"/>
<reference evidence="1 2" key="1">
    <citation type="submission" date="2018-09" db="EMBL/GenBank/DDBJ databases">
        <title>Complete genome sequence of Euzebya sp. DY32-46 isolated from seawater of Pacific Ocean.</title>
        <authorList>
            <person name="Xu L."/>
            <person name="Wu Y.-H."/>
            <person name="Xu X.-W."/>
        </authorList>
    </citation>
    <scope>NUCLEOTIDE SEQUENCE [LARGE SCALE GENOMIC DNA]</scope>
    <source>
        <strain evidence="1 2">DY32-46</strain>
    </source>
</reference>
<dbReference type="SUPFAM" id="SSF55961">
    <property type="entry name" value="Bet v1-like"/>
    <property type="match status" value="1"/>
</dbReference>
<name>A0A346XZ44_9ACTN</name>
<dbReference type="Pfam" id="PF10604">
    <property type="entry name" value="Polyketide_cyc2"/>
    <property type="match status" value="1"/>
</dbReference>
<dbReference type="InterPro" id="IPR019587">
    <property type="entry name" value="Polyketide_cyclase/dehydratase"/>
</dbReference>
<proteinExistence type="predicted"/>
<dbReference type="KEGG" id="euz:DVS28_a2812"/>
<organism evidence="1 2">
    <name type="scientific">Euzebya pacifica</name>
    <dbReference type="NCBI Taxonomy" id="1608957"/>
    <lineage>
        <taxon>Bacteria</taxon>
        <taxon>Bacillati</taxon>
        <taxon>Actinomycetota</taxon>
        <taxon>Nitriliruptoria</taxon>
        <taxon>Euzebyales</taxon>
    </lineage>
</organism>
<dbReference type="RefSeq" id="WP_164710519.1">
    <property type="nucleotide sequence ID" value="NZ_CP031165.1"/>
</dbReference>
<dbReference type="PANTHER" id="PTHR39683">
    <property type="entry name" value="CONSERVED PROTEIN TB16.3"/>
    <property type="match status" value="1"/>
</dbReference>
<dbReference type="InterPro" id="IPR023393">
    <property type="entry name" value="START-like_dom_sf"/>
</dbReference>